<dbReference type="Proteomes" id="UP000219565">
    <property type="component" value="Unassembled WGS sequence"/>
</dbReference>
<evidence type="ECO:0000313" key="2">
    <source>
        <dbReference type="EMBL" id="SNY76097.1"/>
    </source>
</evidence>
<dbReference type="SUPFAM" id="SSF55961">
    <property type="entry name" value="Bet v1-like"/>
    <property type="match status" value="1"/>
</dbReference>
<dbReference type="Gene3D" id="3.30.530.20">
    <property type="match status" value="1"/>
</dbReference>
<dbReference type="CDD" id="cd07812">
    <property type="entry name" value="SRPBCC"/>
    <property type="match status" value="1"/>
</dbReference>
<dbReference type="Pfam" id="PF10604">
    <property type="entry name" value="Polyketide_cyc2"/>
    <property type="match status" value="1"/>
</dbReference>
<evidence type="ECO:0000313" key="3">
    <source>
        <dbReference type="Proteomes" id="UP000219565"/>
    </source>
</evidence>
<dbReference type="STRING" id="1379680.GCA_001612615_00383"/>
<dbReference type="CDD" id="cd12108">
    <property type="entry name" value="Hr-like"/>
    <property type="match status" value="1"/>
</dbReference>
<dbReference type="OrthoDB" id="5197650at2"/>
<dbReference type="Gene3D" id="1.20.120.520">
    <property type="entry name" value="nmb1532 protein domain like"/>
    <property type="match status" value="1"/>
</dbReference>
<gene>
    <name evidence="2" type="ORF">SAMN04244553_0642</name>
</gene>
<dbReference type="AlphaFoldDB" id="A0A285KW63"/>
<sequence>MASSADLERPADTRVMGIVNSAMRRDLRRARNALSAWPYPYDEQRVAIAEHLLWIMRFLHHHHESEDEHLYPVVRDRDPAAARLLDRMNADHRAIEPAIDRLVRAASVYRVSAEARADVLAALDHLEAVLLPHLEREEREMMPVVSATMTEGEWRHWADEYNVKPLGPIELFDEGLFLVDGASPGDAAAIGELVPAVPRWLMLHVMIKRYRKAAFRRWHTDEFSPLRTPLGGSHEAFCAERPEAVWAVLTDITRVGEWSHECRGADWVGDSTRVEVGARFRGRSKSGFLRWRRVCTVTVADAPKELVWVTHGGIFGDHTEWRFLLRPTPDGTRIRQTYRVLALPVWFDRMIYRFLPAHRDRSRALQGDLDRLAQLVERESS</sequence>
<name>A0A285KW63_9NOCA</name>
<organism evidence="2 3">
    <name type="scientific">Nocardia amikacinitolerans</name>
    <dbReference type="NCBI Taxonomy" id="756689"/>
    <lineage>
        <taxon>Bacteria</taxon>
        <taxon>Bacillati</taxon>
        <taxon>Actinomycetota</taxon>
        <taxon>Actinomycetes</taxon>
        <taxon>Mycobacteriales</taxon>
        <taxon>Nocardiaceae</taxon>
        <taxon>Nocardia</taxon>
    </lineage>
</organism>
<dbReference type="InterPro" id="IPR019587">
    <property type="entry name" value="Polyketide_cyclase/dehydratase"/>
</dbReference>
<dbReference type="Pfam" id="PF01814">
    <property type="entry name" value="Hemerythrin"/>
    <property type="match status" value="1"/>
</dbReference>
<dbReference type="EMBL" id="OBEG01000001">
    <property type="protein sequence ID" value="SNY76097.1"/>
    <property type="molecule type" value="Genomic_DNA"/>
</dbReference>
<reference evidence="2 3" key="1">
    <citation type="submission" date="2017-09" db="EMBL/GenBank/DDBJ databases">
        <authorList>
            <person name="Ehlers B."/>
            <person name="Leendertz F.H."/>
        </authorList>
    </citation>
    <scope>NUCLEOTIDE SEQUENCE [LARGE SCALE GENOMIC DNA]</scope>
    <source>
        <strain evidence="2 3">DSM 45537</strain>
    </source>
</reference>
<proteinExistence type="predicted"/>
<dbReference type="RefSeq" id="WP_097243565.1">
    <property type="nucleotide sequence ID" value="NZ_OBEG01000001.1"/>
</dbReference>
<feature type="domain" description="Hemerythrin-like" evidence="1">
    <location>
        <begin position="22"/>
        <end position="144"/>
    </location>
</feature>
<dbReference type="InterPro" id="IPR023393">
    <property type="entry name" value="START-like_dom_sf"/>
</dbReference>
<protein>
    <submittedName>
        <fullName evidence="2">Polyketide cyclase / dehydrase and lipid transport</fullName>
    </submittedName>
</protein>
<dbReference type="InterPro" id="IPR012312">
    <property type="entry name" value="Hemerythrin-like"/>
</dbReference>
<keyword evidence="3" id="KW-1185">Reference proteome</keyword>
<accession>A0A285KW63</accession>
<evidence type="ECO:0000259" key="1">
    <source>
        <dbReference type="Pfam" id="PF01814"/>
    </source>
</evidence>